<comment type="caution">
    <text evidence="1">The sequence shown here is derived from an EMBL/GenBank/DDBJ whole genome shotgun (WGS) entry which is preliminary data.</text>
</comment>
<dbReference type="RefSeq" id="WP_219667974.1">
    <property type="nucleotide sequence ID" value="NZ_WTFF01000109.1"/>
</dbReference>
<evidence type="ECO:0000313" key="1">
    <source>
        <dbReference type="EMBL" id="MBW5483520.1"/>
    </source>
</evidence>
<name>A0ABS6Z6X4_9ACTN</name>
<evidence type="ECO:0008006" key="3">
    <source>
        <dbReference type="Google" id="ProtNLM"/>
    </source>
</evidence>
<reference evidence="1 2" key="1">
    <citation type="submission" date="2019-12" db="EMBL/GenBank/DDBJ databases">
        <title>Genome sequence of Streptomyces bambusae.</title>
        <authorList>
            <person name="Bansal K."/>
            <person name="Choksket S."/>
            <person name="Korpole S."/>
            <person name="Patil P.B."/>
        </authorList>
    </citation>
    <scope>NUCLEOTIDE SEQUENCE [LARGE SCALE GENOMIC DNA]</scope>
    <source>
        <strain evidence="1 2">SK60</strain>
    </source>
</reference>
<proteinExistence type="predicted"/>
<sequence length="48" mass="5186">MLFFYSKDTGAAGTGKLDAYGDFVNLKDFPAGQFGKWTHIGVTQEGTP</sequence>
<evidence type="ECO:0000313" key="2">
    <source>
        <dbReference type="Proteomes" id="UP000812013"/>
    </source>
</evidence>
<keyword evidence="2" id="KW-1185">Reference proteome</keyword>
<protein>
    <recommendedName>
        <fullName evidence="3">LamG domain-containing protein</fullName>
    </recommendedName>
</protein>
<accession>A0ABS6Z6X4</accession>
<gene>
    <name evidence="1" type="ORF">GPJ59_16915</name>
</gene>
<dbReference type="EMBL" id="WTFF01000109">
    <property type="protein sequence ID" value="MBW5483520.1"/>
    <property type="molecule type" value="Genomic_DNA"/>
</dbReference>
<organism evidence="1 2">
    <name type="scientific">Streptomyces bambusae</name>
    <dbReference type="NCBI Taxonomy" id="1550616"/>
    <lineage>
        <taxon>Bacteria</taxon>
        <taxon>Bacillati</taxon>
        <taxon>Actinomycetota</taxon>
        <taxon>Actinomycetes</taxon>
        <taxon>Kitasatosporales</taxon>
        <taxon>Streptomycetaceae</taxon>
        <taxon>Streptomyces</taxon>
    </lineage>
</organism>
<dbReference type="Proteomes" id="UP000812013">
    <property type="component" value="Unassembled WGS sequence"/>
</dbReference>